<protein>
    <submittedName>
        <fullName evidence="4">DUF4232 domain-containing protein</fullName>
    </submittedName>
</protein>
<comment type="caution">
    <text evidence="4">The sequence shown here is derived from an EMBL/GenBank/DDBJ whole genome shotgun (WGS) entry which is preliminary data.</text>
</comment>
<evidence type="ECO:0000313" key="4">
    <source>
        <dbReference type="EMBL" id="MBO8202179.1"/>
    </source>
</evidence>
<keyword evidence="5" id="KW-1185">Reference proteome</keyword>
<feature type="region of interest" description="Disordered" evidence="1">
    <location>
        <begin position="261"/>
        <end position="305"/>
    </location>
</feature>
<feature type="compositionally biased region" description="Low complexity" evidence="1">
    <location>
        <begin position="7"/>
        <end position="54"/>
    </location>
</feature>
<gene>
    <name evidence="4" type="ORF">JW613_28380</name>
</gene>
<accession>A0ABS3Y3L6</accession>
<organism evidence="4 5">
    <name type="scientific">Streptomyces smyrnaeus</name>
    <dbReference type="NCBI Taxonomy" id="1387713"/>
    <lineage>
        <taxon>Bacteria</taxon>
        <taxon>Bacillati</taxon>
        <taxon>Actinomycetota</taxon>
        <taxon>Actinomycetes</taxon>
        <taxon>Kitasatosporales</taxon>
        <taxon>Streptomycetaceae</taxon>
        <taxon>Streptomyces</taxon>
    </lineage>
</organism>
<reference evidence="4 5" key="1">
    <citation type="submission" date="2021-02" db="EMBL/GenBank/DDBJ databases">
        <title>Streptomyces spirodelae sp. nov., isolated from duckweed.</title>
        <authorList>
            <person name="Saimee Y."/>
            <person name="Duangmal K."/>
        </authorList>
    </citation>
    <scope>NUCLEOTIDE SEQUENCE [LARGE SCALE GENOMIC DNA]</scope>
    <source>
        <strain evidence="4 5">DSM 42105</strain>
    </source>
</reference>
<feature type="region of interest" description="Disordered" evidence="1">
    <location>
        <begin position="81"/>
        <end position="187"/>
    </location>
</feature>
<feature type="compositionally biased region" description="Low complexity" evidence="1">
    <location>
        <begin position="147"/>
        <end position="168"/>
    </location>
</feature>
<keyword evidence="2" id="KW-0472">Membrane</keyword>
<evidence type="ECO:0000313" key="5">
    <source>
        <dbReference type="Proteomes" id="UP000721954"/>
    </source>
</evidence>
<sequence length="305" mass="30024">MTKRQDPTTTPQLSSTPQLPRISPNASAAPASSASPTSSASSTPQTSPPGARYAPFRRRRRVARVAAAATAVLAAGALVVGCSNDSEPDPHKVSGEATPAGGEDSDGASKGGDGTSGSEAGSGEDGAAGGSEGSDSDGSGGSGSGGDDSSSSASSSSGRSGSGSASGSRCHTSDLKASFGRNHPGAGQKNFAVILTNRSDSTCTVRGYPGLAFVNSSGEQVSFDPNRTGGQVRTVKLSPGKSAWASLSYTNPEMTNVTTVTPSAAKITPPDERASLRVPWSGGPVTNTGKASVPKIGPLAPGTGD</sequence>
<dbReference type="Proteomes" id="UP000721954">
    <property type="component" value="Unassembled WGS sequence"/>
</dbReference>
<keyword evidence="2" id="KW-1133">Transmembrane helix</keyword>
<name>A0ABS3Y3L6_9ACTN</name>
<dbReference type="GeneID" id="96262546"/>
<dbReference type="EMBL" id="JAFFZM010000021">
    <property type="protein sequence ID" value="MBO8202179.1"/>
    <property type="molecule type" value="Genomic_DNA"/>
</dbReference>
<dbReference type="Pfam" id="PF14016">
    <property type="entry name" value="DUF4232"/>
    <property type="match status" value="1"/>
</dbReference>
<feature type="domain" description="DUF4232" evidence="3">
    <location>
        <begin position="170"/>
        <end position="293"/>
    </location>
</feature>
<evidence type="ECO:0000256" key="1">
    <source>
        <dbReference type="SAM" id="MobiDB-lite"/>
    </source>
</evidence>
<dbReference type="InterPro" id="IPR025326">
    <property type="entry name" value="DUF4232"/>
</dbReference>
<feature type="transmembrane region" description="Helical" evidence="2">
    <location>
        <begin position="62"/>
        <end position="81"/>
    </location>
</feature>
<feature type="region of interest" description="Disordered" evidence="1">
    <location>
        <begin position="1"/>
        <end position="65"/>
    </location>
</feature>
<evidence type="ECO:0000256" key="2">
    <source>
        <dbReference type="SAM" id="Phobius"/>
    </source>
</evidence>
<proteinExistence type="predicted"/>
<feature type="compositionally biased region" description="Gly residues" evidence="1">
    <location>
        <begin position="123"/>
        <end position="146"/>
    </location>
</feature>
<dbReference type="RefSeq" id="WP_209213737.1">
    <property type="nucleotide sequence ID" value="NZ_JAFFZM010000021.1"/>
</dbReference>
<keyword evidence="2" id="KW-0812">Transmembrane</keyword>
<evidence type="ECO:0000259" key="3">
    <source>
        <dbReference type="Pfam" id="PF14016"/>
    </source>
</evidence>